<evidence type="ECO:0000313" key="2">
    <source>
        <dbReference type="EMBL" id="OIO30375.1"/>
    </source>
</evidence>
<dbReference type="PANTHER" id="PTHR33164:SF43">
    <property type="entry name" value="HTH-TYPE TRANSCRIPTIONAL REPRESSOR YETL"/>
    <property type="match status" value="1"/>
</dbReference>
<dbReference type="PROSITE" id="PS50995">
    <property type="entry name" value="HTH_MARR_2"/>
    <property type="match status" value="1"/>
</dbReference>
<reference evidence="2 3" key="1">
    <citation type="journal article" date="2016" name="Environ. Microbiol.">
        <title>Genomic resolution of a cold subsurface aquifer community provides metabolic insights for novel microbes adapted to high CO concentrations.</title>
        <authorList>
            <person name="Probst A.J."/>
            <person name="Castelle C.J."/>
            <person name="Singh A."/>
            <person name="Brown C.T."/>
            <person name="Anantharaman K."/>
            <person name="Sharon I."/>
            <person name="Hug L.A."/>
            <person name="Burstein D."/>
            <person name="Emerson J.B."/>
            <person name="Thomas B.C."/>
            <person name="Banfield J.F."/>
        </authorList>
    </citation>
    <scope>NUCLEOTIDE SEQUENCE [LARGE SCALE GENOMIC DNA]</scope>
    <source>
        <strain evidence="2">CG1_02_43_90</strain>
    </source>
</reference>
<dbReference type="InterPro" id="IPR036388">
    <property type="entry name" value="WH-like_DNA-bd_sf"/>
</dbReference>
<dbReference type="InterPro" id="IPR039422">
    <property type="entry name" value="MarR/SlyA-like"/>
</dbReference>
<dbReference type="GO" id="GO:0006950">
    <property type="term" value="P:response to stress"/>
    <property type="evidence" value="ECO:0007669"/>
    <property type="project" value="TreeGrafter"/>
</dbReference>
<organism evidence="2 3">
    <name type="scientific">Candidatus Nomurabacteria bacterium CG1_02_43_90</name>
    <dbReference type="NCBI Taxonomy" id="1805281"/>
    <lineage>
        <taxon>Bacteria</taxon>
        <taxon>Candidatus Nomuraibacteriota</taxon>
    </lineage>
</organism>
<dbReference type="InterPro" id="IPR000835">
    <property type="entry name" value="HTH_MarR-typ"/>
</dbReference>
<dbReference type="SMART" id="SM00347">
    <property type="entry name" value="HTH_MARR"/>
    <property type="match status" value="1"/>
</dbReference>
<dbReference type="STRING" id="1805281.AUJ77_03290"/>
<dbReference type="Proteomes" id="UP000181992">
    <property type="component" value="Unassembled WGS sequence"/>
</dbReference>
<evidence type="ECO:0000259" key="1">
    <source>
        <dbReference type="PROSITE" id="PS50995"/>
    </source>
</evidence>
<dbReference type="Gene3D" id="1.10.10.10">
    <property type="entry name" value="Winged helix-like DNA-binding domain superfamily/Winged helix DNA-binding domain"/>
    <property type="match status" value="1"/>
</dbReference>
<sequence length="145" mass="16375">MNSRKEKIEELIEAIGELKRNITFCPAGIGKRASLTPSQWRALTAIELGKGATTKDLARELGITSSATTQVVDALVVNGYVTREAQKEDRRMVTLVLSGKTKKLVEEMKKQVLENFTNLFKDLNERELDQFILLNKKIGQHYIKI</sequence>
<evidence type="ECO:0000313" key="3">
    <source>
        <dbReference type="Proteomes" id="UP000181992"/>
    </source>
</evidence>
<dbReference type="Pfam" id="PF12802">
    <property type="entry name" value="MarR_2"/>
    <property type="match status" value="1"/>
</dbReference>
<accession>A0A1J4V7X0</accession>
<dbReference type="EMBL" id="MNVN01000019">
    <property type="protein sequence ID" value="OIO30375.1"/>
    <property type="molecule type" value="Genomic_DNA"/>
</dbReference>
<name>A0A1J4V7X0_9BACT</name>
<dbReference type="AlphaFoldDB" id="A0A1J4V7X0"/>
<dbReference type="GO" id="GO:0003700">
    <property type="term" value="F:DNA-binding transcription factor activity"/>
    <property type="evidence" value="ECO:0007669"/>
    <property type="project" value="InterPro"/>
</dbReference>
<dbReference type="PANTHER" id="PTHR33164">
    <property type="entry name" value="TRANSCRIPTIONAL REGULATOR, MARR FAMILY"/>
    <property type="match status" value="1"/>
</dbReference>
<dbReference type="PRINTS" id="PR00598">
    <property type="entry name" value="HTHMARR"/>
</dbReference>
<proteinExistence type="predicted"/>
<dbReference type="InterPro" id="IPR036390">
    <property type="entry name" value="WH_DNA-bd_sf"/>
</dbReference>
<dbReference type="SUPFAM" id="SSF46785">
    <property type="entry name" value="Winged helix' DNA-binding domain"/>
    <property type="match status" value="1"/>
</dbReference>
<gene>
    <name evidence="2" type="ORF">AUJ77_03290</name>
</gene>
<feature type="domain" description="HTH marR-type" evidence="1">
    <location>
        <begin position="8"/>
        <end position="140"/>
    </location>
</feature>
<comment type="caution">
    <text evidence="2">The sequence shown here is derived from an EMBL/GenBank/DDBJ whole genome shotgun (WGS) entry which is preliminary data.</text>
</comment>
<protein>
    <recommendedName>
        <fullName evidence="1">HTH marR-type domain-containing protein</fullName>
    </recommendedName>
</protein>